<dbReference type="SUPFAM" id="SSF52266">
    <property type="entry name" value="SGNH hydrolase"/>
    <property type="match status" value="1"/>
</dbReference>
<feature type="domain" description="GSCFA" evidence="1">
    <location>
        <begin position="83"/>
        <end position="219"/>
    </location>
</feature>
<comment type="caution">
    <text evidence="2">The sequence shown here is derived from an EMBL/GenBank/DDBJ whole genome shotgun (WGS) entry which is preliminary data.</text>
</comment>
<evidence type="ECO:0000259" key="1">
    <source>
        <dbReference type="Pfam" id="PF08885"/>
    </source>
</evidence>
<evidence type="ECO:0000313" key="2">
    <source>
        <dbReference type="EMBL" id="GJG59209.1"/>
    </source>
</evidence>
<keyword evidence="3" id="KW-1185">Reference proteome</keyword>
<name>A0A9R1CXY2_9BACT</name>
<dbReference type="EMBL" id="BPUB01000002">
    <property type="protein sequence ID" value="GJG59209.1"/>
    <property type="molecule type" value="Genomic_DNA"/>
</dbReference>
<dbReference type="GeneID" id="72466754"/>
<dbReference type="InterPro" id="IPR036514">
    <property type="entry name" value="SGNH_hydro_sf"/>
</dbReference>
<accession>A0A9R1CXY2</accession>
<feature type="domain" description="GSCFA" evidence="1">
    <location>
        <begin position="22"/>
        <end position="72"/>
    </location>
</feature>
<dbReference type="Gene3D" id="3.40.50.1110">
    <property type="entry name" value="SGNH hydrolase"/>
    <property type="match status" value="1"/>
</dbReference>
<sequence length="275" mass="31933">MEFRTIVDIPRPEFEIRPMEPMLFVGSCFADNIGKRFSDEHFDTVVNPFGVMYNPASILHTVDRLLAGERPEGDDKGEFVPSTAIITLGTNHVYIENATGEIVDNCRKRPQRLFTERVLTIDECYGYLRKAVEGLRTINSDMNIVVTVSPIRYRKYGYHGSQLSKSVLLMAADRLVSDCGVYYFPAYEIVNDELRDYRFYNADMLHPSAVAVEYIWERFVGVAFSDEAKHFLDEWKPIKEALGHRPFNPESAEYKAFMTRTRQRIEDINKKYRRK</sequence>
<gene>
    <name evidence="2" type="ORF">PRLR5076_20600</name>
</gene>
<organism evidence="2 3">
    <name type="scientific">Prevotella lacticifex</name>
    <dbReference type="NCBI Taxonomy" id="2854755"/>
    <lineage>
        <taxon>Bacteria</taxon>
        <taxon>Pseudomonadati</taxon>
        <taxon>Bacteroidota</taxon>
        <taxon>Bacteroidia</taxon>
        <taxon>Bacteroidales</taxon>
        <taxon>Prevotellaceae</taxon>
        <taxon>Prevotella</taxon>
    </lineage>
</organism>
<proteinExistence type="predicted"/>
<reference evidence="2" key="1">
    <citation type="journal article" date="2022" name="Int. J. Syst. Evol. Microbiol.">
        <title>Prevotella lacticifex sp. nov., isolated from the rumen of cows.</title>
        <authorList>
            <person name="Shinkai T."/>
            <person name="Ikeyama N."/>
            <person name="Kumagai M."/>
            <person name="Ohmori H."/>
            <person name="Sakamoto M."/>
            <person name="Ohkuma M."/>
            <person name="Mitsumori M."/>
        </authorList>
    </citation>
    <scope>NUCLEOTIDE SEQUENCE</scope>
    <source>
        <strain evidence="2">R5076</strain>
    </source>
</reference>
<dbReference type="Pfam" id="PF08885">
    <property type="entry name" value="GSCFA"/>
    <property type="match status" value="2"/>
</dbReference>
<dbReference type="AlphaFoldDB" id="A0A9R1CXY2"/>
<evidence type="ECO:0000313" key="3">
    <source>
        <dbReference type="Proteomes" id="UP000825483"/>
    </source>
</evidence>
<dbReference type="RefSeq" id="WP_223928836.1">
    <property type="nucleotide sequence ID" value="NZ_BPTU01000001.1"/>
</dbReference>
<dbReference type="InterPro" id="IPR014982">
    <property type="entry name" value="GSCFA"/>
</dbReference>
<dbReference type="Proteomes" id="UP000825483">
    <property type="component" value="Unassembled WGS sequence"/>
</dbReference>
<dbReference type="GO" id="GO:0016788">
    <property type="term" value="F:hydrolase activity, acting on ester bonds"/>
    <property type="evidence" value="ECO:0007669"/>
    <property type="project" value="UniProtKB-ARBA"/>
</dbReference>
<protein>
    <recommendedName>
        <fullName evidence="1">GSCFA domain-containing protein</fullName>
    </recommendedName>
</protein>